<evidence type="ECO:0000256" key="3">
    <source>
        <dbReference type="ARBA" id="ARBA00022598"/>
    </source>
</evidence>
<dbReference type="PROSITE" id="PS00455">
    <property type="entry name" value="AMP_BINDING"/>
    <property type="match status" value="1"/>
</dbReference>
<evidence type="ECO:0000256" key="2">
    <source>
        <dbReference type="ARBA" id="ARBA00022553"/>
    </source>
</evidence>
<dbReference type="Gene3D" id="3.40.50.12780">
    <property type="entry name" value="N-terminal domain of ligase-like"/>
    <property type="match status" value="1"/>
</dbReference>
<keyword evidence="2" id="KW-0597">Phosphoprotein</keyword>
<keyword evidence="3" id="KW-0436">Ligase</keyword>
<comment type="caution">
    <text evidence="5">The sequence shown here is derived from an EMBL/GenBank/DDBJ whole genome shotgun (WGS) entry which is preliminary data.</text>
</comment>
<keyword evidence="1" id="KW-0596">Phosphopantetheine</keyword>
<evidence type="ECO:0000313" key="6">
    <source>
        <dbReference type="Proteomes" id="UP001150925"/>
    </source>
</evidence>
<dbReference type="Pfam" id="PF00501">
    <property type="entry name" value="AMP-binding"/>
    <property type="match status" value="1"/>
</dbReference>
<dbReference type="InterPro" id="IPR025110">
    <property type="entry name" value="AMP-bd_C"/>
</dbReference>
<dbReference type="AlphaFoldDB" id="A0A9W8E4V9"/>
<dbReference type="Gene3D" id="3.30.559.10">
    <property type="entry name" value="Chloramphenicol acetyltransferase-like domain"/>
    <property type="match status" value="1"/>
</dbReference>
<protein>
    <recommendedName>
        <fullName evidence="4">Carrier domain-containing protein</fullName>
    </recommendedName>
</protein>
<dbReference type="InterPro" id="IPR000873">
    <property type="entry name" value="AMP-dep_synth/lig_dom"/>
</dbReference>
<dbReference type="GO" id="GO:0044550">
    <property type="term" value="P:secondary metabolite biosynthetic process"/>
    <property type="evidence" value="ECO:0007669"/>
    <property type="project" value="TreeGrafter"/>
</dbReference>
<dbReference type="Gene3D" id="1.10.1200.10">
    <property type="entry name" value="ACP-like"/>
    <property type="match status" value="1"/>
</dbReference>
<dbReference type="InterPro" id="IPR036736">
    <property type="entry name" value="ACP-like_sf"/>
</dbReference>
<dbReference type="EMBL" id="JANBPY010002100">
    <property type="protein sequence ID" value="KAJ1956578.1"/>
    <property type="molecule type" value="Genomic_DNA"/>
</dbReference>
<dbReference type="GO" id="GO:0043041">
    <property type="term" value="P:amino acid activation for nonribosomal peptide biosynthetic process"/>
    <property type="evidence" value="ECO:0007669"/>
    <property type="project" value="TreeGrafter"/>
</dbReference>
<feature type="domain" description="Carrier" evidence="4">
    <location>
        <begin position="919"/>
        <end position="993"/>
    </location>
</feature>
<dbReference type="GO" id="GO:0005737">
    <property type="term" value="C:cytoplasm"/>
    <property type="evidence" value="ECO:0007669"/>
    <property type="project" value="TreeGrafter"/>
</dbReference>
<dbReference type="InterPro" id="IPR045851">
    <property type="entry name" value="AMP-bd_C_sf"/>
</dbReference>
<evidence type="ECO:0000259" key="4">
    <source>
        <dbReference type="PROSITE" id="PS50075"/>
    </source>
</evidence>
<gene>
    <name evidence="5" type="ORF">IWQ62_005271</name>
</gene>
<proteinExistence type="predicted"/>
<dbReference type="InterPro" id="IPR023213">
    <property type="entry name" value="CAT-like_dom_sf"/>
</dbReference>
<dbReference type="GO" id="GO:0016874">
    <property type="term" value="F:ligase activity"/>
    <property type="evidence" value="ECO:0007669"/>
    <property type="project" value="UniProtKB-KW"/>
</dbReference>
<dbReference type="NCBIfam" id="TIGR01733">
    <property type="entry name" value="AA-adenyl-dom"/>
    <property type="match status" value="1"/>
</dbReference>
<dbReference type="InterPro" id="IPR042099">
    <property type="entry name" value="ANL_N_sf"/>
</dbReference>
<evidence type="ECO:0000256" key="1">
    <source>
        <dbReference type="ARBA" id="ARBA00022450"/>
    </source>
</evidence>
<dbReference type="Proteomes" id="UP001150925">
    <property type="component" value="Unassembled WGS sequence"/>
</dbReference>
<dbReference type="InterPro" id="IPR010071">
    <property type="entry name" value="AA_adenyl_dom"/>
</dbReference>
<organism evidence="5 6">
    <name type="scientific">Dispira parvispora</name>
    <dbReference type="NCBI Taxonomy" id="1520584"/>
    <lineage>
        <taxon>Eukaryota</taxon>
        <taxon>Fungi</taxon>
        <taxon>Fungi incertae sedis</taxon>
        <taxon>Zoopagomycota</taxon>
        <taxon>Kickxellomycotina</taxon>
        <taxon>Dimargaritomycetes</taxon>
        <taxon>Dimargaritales</taxon>
        <taxon>Dimargaritaceae</taxon>
        <taxon>Dispira</taxon>
    </lineage>
</organism>
<dbReference type="Pfam" id="PF00668">
    <property type="entry name" value="Condensation"/>
    <property type="match status" value="1"/>
</dbReference>
<name>A0A9W8E4V9_9FUNG</name>
<dbReference type="Pfam" id="PF00550">
    <property type="entry name" value="PP-binding"/>
    <property type="match status" value="1"/>
</dbReference>
<dbReference type="InterPro" id="IPR009081">
    <property type="entry name" value="PP-bd_ACP"/>
</dbReference>
<dbReference type="PANTHER" id="PTHR45527">
    <property type="entry name" value="NONRIBOSOMAL PEPTIDE SYNTHETASE"/>
    <property type="match status" value="1"/>
</dbReference>
<dbReference type="PANTHER" id="PTHR45527:SF1">
    <property type="entry name" value="FATTY ACID SYNTHASE"/>
    <property type="match status" value="1"/>
</dbReference>
<sequence length="1000" mass="112337">MISTLVKVRSAYILQASFTVGPSLDILRFQRAWSVVVENNPTLRTRFDYDKTNEQWMQVMVEHIELEWLTFTDKETYLVQDYERGFTVNGPFIRFGYHPNKHQWVLTMHHSITDGWTSGLIFEQVIDVYHKLAEGRLEPRSVDNGYAQFAHYVANQSTDTAREFWQHELEGMVEGTLLSAASSNANTHEIAEDSVRYVVDDIDKLNQYIEHHGVTLSSLLRVVWALVLRRYTGREKDVVFGVVVSGRNVPVPNVDRITGLCINTIPCRVILEKHQTVEALITSVHQGSIRTHGYDCYQLGDVQKWSGFPANQEMFNTLLVVENLPFQSGGGLDLQLDSVFNPTEYPLSVVVYPAQDQLEIAMNYHTTKLTTMFVQQMLGDFVHTLRSLLIDTSKVLVDLPVHFPELQSFVHNPADYPVRYAHSYVEQQIQNNPDHQALYDLSTEQRFTYGQLDTMSHYVACRSLKAVKFKSVKADQIVGIVAQNTPGLVVAQLAVWKLGLAFVVIDPEYPVDRIQFIMSDTQCIAWIGYGREPPCSVQGNSPWISLEDLTDCLLSIDPLPHLPKITIDPRNLAYVIYTSGSTGQPKGVLIEHSSAAHYFYAYQTSVANITSQTISPTLVAPTFDAAIGETWATLSFGGVVLLTHNRDNFTRALQKATRVGTTPSLLSNFDPREFSHLQQVVMGGEPTELSLIRKWQQSGIPQVVNGYGPCETTIISHYTIYDQCSTSSVVSVGQPLPGYKGVILDSWMTPMPVGIVGELWIGGRGVARGYLHRKELTRERFVDTSMWGRLYRTGDLARWLPNGDVQILGRMDNQVKVRGFRVELEEVERVILASVPDISKVCVTYDHEMKILVGIVTPEDVNVDQVLNALQDRVPHYMVPNIIVPVPHFPLSHNGKTDRRALLALPRLNNVEQNVHIFTPMETKLVAVLADVLEINPNVVSPPKDTFFTLGGNSISAMHFVARCKNNGILVVLADINRQTTITALAKHAREGSDETIVDI</sequence>
<dbReference type="SUPFAM" id="SSF56801">
    <property type="entry name" value="Acetyl-CoA synthetase-like"/>
    <property type="match status" value="1"/>
</dbReference>
<dbReference type="CDD" id="cd05930">
    <property type="entry name" value="A_NRPS"/>
    <property type="match status" value="1"/>
</dbReference>
<dbReference type="InterPro" id="IPR020845">
    <property type="entry name" value="AMP-binding_CS"/>
</dbReference>
<dbReference type="SUPFAM" id="SSF52777">
    <property type="entry name" value="CoA-dependent acyltransferases"/>
    <property type="match status" value="2"/>
</dbReference>
<reference evidence="5" key="1">
    <citation type="submission" date="2022-07" db="EMBL/GenBank/DDBJ databases">
        <title>Phylogenomic reconstructions and comparative analyses of Kickxellomycotina fungi.</title>
        <authorList>
            <person name="Reynolds N.K."/>
            <person name="Stajich J.E."/>
            <person name="Barry K."/>
            <person name="Grigoriev I.V."/>
            <person name="Crous P."/>
            <person name="Smith M.E."/>
        </authorList>
    </citation>
    <scope>NUCLEOTIDE SEQUENCE</scope>
    <source>
        <strain evidence="5">RSA 1196</strain>
    </source>
</reference>
<dbReference type="SUPFAM" id="SSF47336">
    <property type="entry name" value="ACP-like"/>
    <property type="match status" value="1"/>
</dbReference>
<accession>A0A9W8E4V9</accession>
<dbReference type="GO" id="GO:0031177">
    <property type="term" value="F:phosphopantetheine binding"/>
    <property type="evidence" value="ECO:0007669"/>
    <property type="project" value="TreeGrafter"/>
</dbReference>
<dbReference type="Gene3D" id="3.30.559.30">
    <property type="entry name" value="Nonribosomal peptide synthetase, condensation domain"/>
    <property type="match status" value="1"/>
</dbReference>
<dbReference type="InterPro" id="IPR001242">
    <property type="entry name" value="Condensation_dom"/>
</dbReference>
<dbReference type="OrthoDB" id="4920779at2759"/>
<dbReference type="PROSITE" id="PS50075">
    <property type="entry name" value="CARRIER"/>
    <property type="match status" value="1"/>
</dbReference>
<keyword evidence="6" id="KW-1185">Reference proteome</keyword>
<evidence type="ECO:0000313" key="5">
    <source>
        <dbReference type="EMBL" id="KAJ1956578.1"/>
    </source>
</evidence>
<dbReference type="Gene3D" id="3.30.300.30">
    <property type="match status" value="1"/>
</dbReference>
<dbReference type="Pfam" id="PF13193">
    <property type="entry name" value="AMP-binding_C"/>
    <property type="match status" value="1"/>
</dbReference>